<dbReference type="AlphaFoldDB" id="B4VJE1"/>
<accession>B4VJE1</accession>
<sequence length="42" mass="4744">MATQLRLHPSIQPLVQCIESVLLPLEIVPLLYFDILTALQGR</sequence>
<protein>
    <submittedName>
        <fullName evidence="1">Uncharacterized protein</fullName>
    </submittedName>
</protein>
<evidence type="ECO:0000313" key="2">
    <source>
        <dbReference type="Proteomes" id="UP000003835"/>
    </source>
</evidence>
<dbReference type="Proteomes" id="UP000003835">
    <property type="component" value="Unassembled WGS sequence"/>
</dbReference>
<reference evidence="1 2" key="1">
    <citation type="submission" date="2008-07" db="EMBL/GenBank/DDBJ databases">
        <authorList>
            <person name="Tandeau de Marsac N."/>
            <person name="Ferriera S."/>
            <person name="Johnson J."/>
            <person name="Kravitz S."/>
            <person name="Beeson K."/>
            <person name="Sutton G."/>
            <person name="Rogers Y.-H."/>
            <person name="Friedman R."/>
            <person name="Frazier M."/>
            <person name="Venter J.C."/>
        </authorList>
    </citation>
    <scope>NUCLEOTIDE SEQUENCE [LARGE SCALE GENOMIC DNA]</scope>
    <source>
        <strain evidence="1 2">PCC 7420</strain>
    </source>
</reference>
<evidence type="ECO:0000313" key="1">
    <source>
        <dbReference type="EMBL" id="EDX78289.1"/>
    </source>
</evidence>
<dbReference type="HOGENOM" id="CLU_3249930_0_0_3"/>
<gene>
    <name evidence="1" type="ORF">MC7420_8027</name>
</gene>
<dbReference type="EMBL" id="DS989842">
    <property type="protein sequence ID" value="EDX78289.1"/>
    <property type="molecule type" value="Genomic_DNA"/>
</dbReference>
<organism evidence="1 2">
    <name type="scientific">Coleofasciculus chthonoplastes PCC 7420</name>
    <dbReference type="NCBI Taxonomy" id="118168"/>
    <lineage>
        <taxon>Bacteria</taxon>
        <taxon>Bacillati</taxon>
        <taxon>Cyanobacteriota</taxon>
        <taxon>Cyanophyceae</taxon>
        <taxon>Coleofasciculales</taxon>
        <taxon>Coleofasciculaceae</taxon>
        <taxon>Coleofasciculus</taxon>
    </lineage>
</organism>
<proteinExistence type="predicted"/>
<name>B4VJE1_9CYAN</name>
<dbReference type="STRING" id="118168.MC7420_8027"/>
<keyword evidence="2" id="KW-1185">Reference proteome</keyword>